<evidence type="ECO:0000256" key="1">
    <source>
        <dbReference type="ARBA" id="ARBA00008072"/>
    </source>
</evidence>
<dbReference type="InterPro" id="IPR047122">
    <property type="entry name" value="Trans-enoyl_RdTase-like"/>
</dbReference>
<organism evidence="4 5">
    <name type="scientific">Fusarium oxysporum</name>
    <name type="common">Fusarium vascular wilt</name>
    <dbReference type="NCBI Taxonomy" id="5507"/>
    <lineage>
        <taxon>Eukaryota</taxon>
        <taxon>Fungi</taxon>
        <taxon>Dikarya</taxon>
        <taxon>Ascomycota</taxon>
        <taxon>Pezizomycotina</taxon>
        <taxon>Sordariomycetes</taxon>
        <taxon>Hypocreomycetidae</taxon>
        <taxon>Hypocreales</taxon>
        <taxon>Nectriaceae</taxon>
        <taxon>Fusarium</taxon>
        <taxon>Fusarium oxysporum species complex</taxon>
    </lineage>
</organism>
<name>A0A2H3TRT2_FUSOX</name>
<dbReference type="VEuPathDB" id="FungiDB:FOXG_15242"/>
<accession>A0A2H3TRT2</accession>
<dbReference type="InterPro" id="IPR020843">
    <property type="entry name" value="ER"/>
</dbReference>
<gene>
    <name evidence="4" type="ORF">FRV6_15461</name>
</gene>
<reference evidence="5" key="1">
    <citation type="submission" date="2016-09" db="EMBL/GenBank/DDBJ databases">
        <authorList>
            <person name="Guldener U."/>
        </authorList>
    </citation>
    <scope>NUCLEOTIDE SEQUENCE [LARGE SCALE GENOMIC DNA]</scope>
    <source>
        <strain evidence="5">V64-1</strain>
    </source>
</reference>
<dbReference type="SUPFAM" id="SSF50129">
    <property type="entry name" value="GroES-like"/>
    <property type="match status" value="1"/>
</dbReference>
<dbReference type="PANTHER" id="PTHR45348">
    <property type="entry name" value="HYPOTHETICAL OXIDOREDUCTASE (EUROFUNG)"/>
    <property type="match status" value="1"/>
</dbReference>
<dbReference type="VEuPathDB" id="FungiDB:FOC1_g10002873"/>
<dbReference type="InterPro" id="IPR013149">
    <property type="entry name" value="ADH-like_C"/>
</dbReference>
<evidence type="ECO:0000313" key="4">
    <source>
        <dbReference type="EMBL" id="SCO91333.1"/>
    </source>
</evidence>
<dbReference type="Pfam" id="PF00107">
    <property type="entry name" value="ADH_zinc_N"/>
    <property type="match status" value="1"/>
</dbReference>
<evidence type="ECO:0000256" key="2">
    <source>
        <dbReference type="ARBA" id="ARBA00023002"/>
    </source>
</evidence>
<dbReference type="Gene3D" id="3.90.180.10">
    <property type="entry name" value="Medium-chain alcohol dehydrogenases, catalytic domain"/>
    <property type="match status" value="1"/>
</dbReference>
<dbReference type="SUPFAM" id="SSF51735">
    <property type="entry name" value="NAD(P)-binding Rossmann-fold domains"/>
    <property type="match status" value="1"/>
</dbReference>
<dbReference type="PANTHER" id="PTHR45348:SF2">
    <property type="entry name" value="ZINC-TYPE ALCOHOL DEHYDROGENASE-LIKE PROTEIN C2E1P3.01"/>
    <property type="match status" value="1"/>
</dbReference>
<dbReference type="VEuPathDB" id="FungiDB:FOC4_g10004171"/>
<keyword evidence="2" id="KW-0560">Oxidoreductase</keyword>
<comment type="similarity">
    <text evidence="1">Belongs to the zinc-containing alcohol dehydrogenase family.</text>
</comment>
<evidence type="ECO:0000259" key="3">
    <source>
        <dbReference type="SMART" id="SM00829"/>
    </source>
</evidence>
<dbReference type="VEuPathDB" id="FungiDB:FOIG_16455"/>
<dbReference type="InterPro" id="IPR036291">
    <property type="entry name" value="NAD(P)-bd_dom_sf"/>
</dbReference>
<dbReference type="Gene3D" id="3.40.50.720">
    <property type="entry name" value="NAD(P)-binding Rossmann-like Domain"/>
    <property type="match status" value="1"/>
</dbReference>
<dbReference type="VEuPathDB" id="FungiDB:FOZG_17773"/>
<dbReference type="VEuPathDB" id="FungiDB:HZS61_009090"/>
<dbReference type="OrthoDB" id="9992527at2759"/>
<dbReference type="InterPro" id="IPR013154">
    <property type="entry name" value="ADH-like_N"/>
</dbReference>
<dbReference type="VEuPathDB" id="FungiDB:FOMG_13279"/>
<protein>
    <recommendedName>
        <fullName evidence="3">Enoyl reductase (ER) domain-containing protein</fullName>
    </recommendedName>
</protein>
<dbReference type="GO" id="GO:0016651">
    <property type="term" value="F:oxidoreductase activity, acting on NAD(P)H"/>
    <property type="evidence" value="ECO:0007669"/>
    <property type="project" value="InterPro"/>
</dbReference>
<evidence type="ECO:0000313" key="5">
    <source>
        <dbReference type="Proteomes" id="UP000219369"/>
    </source>
</evidence>
<sequence length="359" mass="38265">MPHLSIPSTQTAVVLKSIGQPLVSSKLPVLEPDDDEALVQVHAAGLIPIDWEFRDNGILGIGGRLPAVLGFEGVGIIAKYSAGTSAEFPIGTRVTFKGGSSHASPFVYGALQEYVPTPTRFLVAVPDGYTSEQAASLTINPYTAAVCLFHQDGIAIPLPRSSKANSYNYSSIKIVIFGAGTNVGKFVVQLARIAGFGTIVAVASPSTFEDLKSYGATHFINRHSQGIVGQVLEVVGDDLRYVIDATPGANAQPDRNLKLFKRAGGSLVQLSVGDAFKDSTKLAAEVKGVSLKRIFADYNIQPEFAADWRPLFQTWLKEGRIQVPSIQVIPNLDAGKINAALDDIKAAKSGIRYVVKVST</sequence>
<dbReference type="InterPro" id="IPR011032">
    <property type="entry name" value="GroES-like_sf"/>
</dbReference>
<dbReference type="Proteomes" id="UP000219369">
    <property type="component" value="Unassembled WGS sequence"/>
</dbReference>
<proteinExistence type="inferred from homology"/>
<dbReference type="AlphaFoldDB" id="A0A2H3TRT2"/>
<dbReference type="SMART" id="SM00829">
    <property type="entry name" value="PKS_ER"/>
    <property type="match status" value="1"/>
</dbReference>
<dbReference type="CDD" id="cd08249">
    <property type="entry name" value="enoyl_reductase_like"/>
    <property type="match status" value="1"/>
</dbReference>
<dbReference type="EMBL" id="FMJY01000010">
    <property type="protein sequence ID" value="SCO91333.1"/>
    <property type="molecule type" value="Genomic_DNA"/>
</dbReference>
<dbReference type="Pfam" id="PF08240">
    <property type="entry name" value="ADH_N"/>
    <property type="match status" value="1"/>
</dbReference>
<feature type="domain" description="Enoyl reductase (ER)" evidence="3">
    <location>
        <begin position="19"/>
        <end position="355"/>
    </location>
</feature>